<keyword evidence="1" id="KW-0812">Transmembrane</keyword>
<evidence type="ECO:0000313" key="3">
    <source>
        <dbReference type="Proteomes" id="UP001217631"/>
    </source>
</evidence>
<proteinExistence type="predicted"/>
<gene>
    <name evidence="2" type="ORF">PWA60_25650</name>
</gene>
<dbReference type="EMBL" id="CP118677">
    <property type="protein sequence ID" value="WEA20585.1"/>
    <property type="molecule type" value="Genomic_DNA"/>
</dbReference>
<accession>A0AAJ5V1M9</accession>
<evidence type="ECO:0000313" key="2">
    <source>
        <dbReference type="EMBL" id="WEA20585.1"/>
    </source>
</evidence>
<dbReference type="Proteomes" id="UP001217631">
    <property type="component" value="Chromosome"/>
</dbReference>
<sequence length="86" mass="9334">MKSSLERPDDQAEHEGLSHEHDGIFGMNTELVFALICGALLGAGALAGKLGLIDWLPLVLYLSRRCSCPVGSMRLAEGSPGRRRER</sequence>
<feature type="transmembrane region" description="Helical" evidence="1">
    <location>
        <begin position="31"/>
        <end position="56"/>
    </location>
</feature>
<reference evidence="2" key="1">
    <citation type="submission" date="2023-02" db="EMBL/GenBank/DDBJ databases">
        <title>tmexCD-toprJ-like cluster.</title>
        <authorList>
            <person name="Gao X."/>
            <person name="Wang C."/>
            <person name="Liu J."/>
        </authorList>
    </citation>
    <scope>NUCLEOTIDE SEQUENCE</scope>
    <source>
        <strain evidence="2">GDW21C697WI</strain>
    </source>
</reference>
<evidence type="ECO:0000256" key="1">
    <source>
        <dbReference type="SAM" id="Phobius"/>
    </source>
</evidence>
<protein>
    <submittedName>
        <fullName evidence="2">Uncharacterized protein</fullName>
    </submittedName>
</protein>
<name>A0AAJ5V1M9_9PSED</name>
<keyword evidence="1" id="KW-1133">Transmembrane helix</keyword>
<keyword evidence="1" id="KW-0472">Membrane</keyword>
<organism evidence="2 3">
    <name type="scientific">Pseudomonas juntendi</name>
    <dbReference type="NCBI Taxonomy" id="2666183"/>
    <lineage>
        <taxon>Bacteria</taxon>
        <taxon>Pseudomonadati</taxon>
        <taxon>Pseudomonadota</taxon>
        <taxon>Gammaproteobacteria</taxon>
        <taxon>Pseudomonadales</taxon>
        <taxon>Pseudomonadaceae</taxon>
        <taxon>Pseudomonas</taxon>
    </lineage>
</organism>
<dbReference type="AlphaFoldDB" id="A0AAJ5V1M9"/>